<accession>A0A147HUY8</accession>
<sequence>MFQREQLRSHGVRALKIVISRNGHEGRIASQAFKSSPYGVEYFIQPVEFFYRAFIYQVT</sequence>
<dbReference type="Proteomes" id="UP000074310">
    <property type="component" value="Unassembled WGS sequence"/>
</dbReference>
<gene>
    <name evidence="1" type="ORF">NS334_16010</name>
</gene>
<proteinExistence type="predicted"/>
<evidence type="ECO:0000313" key="1">
    <source>
        <dbReference type="EMBL" id="KTT68744.1"/>
    </source>
</evidence>
<organism evidence="1 2">
    <name type="scientific">Sphingomonas endophytica</name>
    <dbReference type="NCBI Taxonomy" id="869719"/>
    <lineage>
        <taxon>Bacteria</taxon>
        <taxon>Pseudomonadati</taxon>
        <taxon>Pseudomonadota</taxon>
        <taxon>Alphaproteobacteria</taxon>
        <taxon>Sphingomonadales</taxon>
        <taxon>Sphingomonadaceae</taxon>
        <taxon>Sphingomonas</taxon>
    </lineage>
</organism>
<dbReference type="EMBL" id="LDTB01000089">
    <property type="protein sequence ID" value="KTT68744.1"/>
    <property type="molecule type" value="Genomic_DNA"/>
</dbReference>
<protein>
    <submittedName>
        <fullName evidence="1">Uncharacterized protein</fullName>
    </submittedName>
</protein>
<name>A0A147HUY8_9SPHN</name>
<keyword evidence="2" id="KW-1185">Reference proteome</keyword>
<evidence type="ECO:0000313" key="2">
    <source>
        <dbReference type="Proteomes" id="UP000074310"/>
    </source>
</evidence>
<dbReference type="AlphaFoldDB" id="A0A147HUY8"/>
<comment type="caution">
    <text evidence="1">The sequence shown here is derived from an EMBL/GenBank/DDBJ whole genome shotgun (WGS) entry which is preliminary data.</text>
</comment>
<reference evidence="1 2" key="1">
    <citation type="journal article" date="2016" name="Front. Microbiol.">
        <title>Genomic Resource of Rice Seed Associated Bacteria.</title>
        <authorList>
            <person name="Midha S."/>
            <person name="Bansal K."/>
            <person name="Sharma S."/>
            <person name="Kumar N."/>
            <person name="Patil P.P."/>
            <person name="Chaudhry V."/>
            <person name="Patil P.B."/>
        </authorList>
    </citation>
    <scope>NUCLEOTIDE SEQUENCE [LARGE SCALE GENOMIC DNA]</scope>
    <source>
        <strain evidence="1 2">NS334</strain>
    </source>
</reference>